<dbReference type="SMART" id="SM00862">
    <property type="entry name" value="Trans_reg_C"/>
    <property type="match status" value="1"/>
</dbReference>
<sequence length="231" mass="24944">MAEHVLIVEDDEAVRGLLAAVLSRAGHRVSEAEDWSEASAVLHSVSVDLILLDLTLPDASGLSLTRSVRALSDAPIIIVSERGGPEERAQGLEFGAEDYVPKPVFARELLARVRNVLGRRQPLAPGASQVWKIEGASLDPAARKVCNGEGIAIDLTPTEFDLLHILTQRSPRIQSRDQLMDALGTGEGDSGARSIDILVSRLRRKMGPVGAFIETERGHGYRFSGRVQRGA</sequence>
<dbReference type="SMART" id="SM00448">
    <property type="entry name" value="REC"/>
    <property type="match status" value="1"/>
</dbReference>
<keyword evidence="1 6" id="KW-0597">Phosphoprotein</keyword>
<evidence type="ECO:0000256" key="3">
    <source>
        <dbReference type="ARBA" id="ARBA00023015"/>
    </source>
</evidence>
<keyword evidence="3" id="KW-0805">Transcription regulation</keyword>
<evidence type="ECO:0000256" key="5">
    <source>
        <dbReference type="ARBA" id="ARBA00023163"/>
    </source>
</evidence>
<dbReference type="SUPFAM" id="SSF52172">
    <property type="entry name" value="CheY-like"/>
    <property type="match status" value="1"/>
</dbReference>
<dbReference type="RefSeq" id="WP_379874101.1">
    <property type="nucleotide sequence ID" value="NZ_JBHUIP010000001.1"/>
</dbReference>
<proteinExistence type="predicted"/>
<dbReference type="InterPro" id="IPR011006">
    <property type="entry name" value="CheY-like_superfamily"/>
</dbReference>
<evidence type="ECO:0000256" key="1">
    <source>
        <dbReference type="ARBA" id="ARBA00022553"/>
    </source>
</evidence>
<evidence type="ECO:0000256" key="4">
    <source>
        <dbReference type="ARBA" id="ARBA00023125"/>
    </source>
</evidence>
<name>A0ABW5DLR3_9PROT</name>
<gene>
    <name evidence="10" type="ORF">ACFSM5_00770</name>
</gene>
<dbReference type="InterPro" id="IPR001867">
    <property type="entry name" value="OmpR/PhoB-type_DNA-bd"/>
</dbReference>
<dbReference type="InterPro" id="IPR016032">
    <property type="entry name" value="Sig_transdc_resp-reg_C-effctor"/>
</dbReference>
<dbReference type="PANTHER" id="PTHR48111:SF1">
    <property type="entry name" value="TWO-COMPONENT RESPONSE REGULATOR ORR33"/>
    <property type="match status" value="1"/>
</dbReference>
<reference evidence="11" key="1">
    <citation type="journal article" date="2019" name="Int. J. Syst. Evol. Microbiol.">
        <title>The Global Catalogue of Microorganisms (GCM) 10K type strain sequencing project: providing services to taxonomists for standard genome sequencing and annotation.</title>
        <authorList>
            <consortium name="The Broad Institute Genomics Platform"/>
            <consortium name="The Broad Institute Genome Sequencing Center for Infectious Disease"/>
            <person name="Wu L."/>
            <person name="Ma J."/>
        </authorList>
    </citation>
    <scope>NUCLEOTIDE SEQUENCE [LARGE SCALE GENOMIC DNA]</scope>
    <source>
        <strain evidence="11">CGMCC 1.19062</strain>
    </source>
</reference>
<dbReference type="SUPFAM" id="SSF46894">
    <property type="entry name" value="C-terminal effector domain of the bipartite response regulators"/>
    <property type="match status" value="1"/>
</dbReference>
<organism evidence="10 11">
    <name type="scientific">Lacibacterium aquatile</name>
    <dbReference type="NCBI Taxonomy" id="1168082"/>
    <lineage>
        <taxon>Bacteria</taxon>
        <taxon>Pseudomonadati</taxon>
        <taxon>Pseudomonadota</taxon>
        <taxon>Alphaproteobacteria</taxon>
        <taxon>Rhodospirillales</taxon>
        <taxon>Rhodospirillaceae</taxon>
    </lineage>
</organism>
<dbReference type="Gene3D" id="6.10.250.690">
    <property type="match status" value="1"/>
</dbReference>
<comment type="caution">
    <text evidence="10">The sequence shown here is derived from an EMBL/GenBank/DDBJ whole genome shotgun (WGS) entry which is preliminary data.</text>
</comment>
<dbReference type="Pfam" id="PF00486">
    <property type="entry name" value="Trans_reg_C"/>
    <property type="match status" value="1"/>
</dbReference>
<dbReference type="CDD" id="cd00383">
    <property type="entry name" value="trans_reg_C"/>
    <property type="match status" value="1"/>
</dbReference>
<dbReference type="Gene3D" id="3.40.50.2300">
    <property type="match status" value="1"/>
</dbReference>
<dbReference type="Proteomes" id="UP001597295">
    <property type="component" value="Unassembled WGS sequence"/>
</dbReference>
<evidence type="ECO:0000256" key="2">
    <source>
        <dbReference type="ARBA" id="ARBA00023012"/>
    </source>
</evidence>
<dbReference type="Pfam" id="PF00072">
    <property type="entry name" value="Response_reg"/>
    <property type="match status" value="1"/>
</dbReference>
<dbReference type="PANTHER" id="PTHR48111">
    <property type="entry name" value="REGULATOR OF RPOS"/>
    <property type="match status" value="1"/>
</dbReference>
<keyword evidence="5" id="KW-0804">Transcription</keyword>
<dbReference type="Gene3D" id="1.10.10.10">
    <property type="entry name" value="Winged helix-like DNA-binding domain superfamily/Winged helix DNA-binding domain"/>
    <property type="match status" value="1"/>
</dbReference>
<accession>A0ABW5DLR3</accession>
<dbReference type="InterPro" id="IPR001789">
    <property type="entry name" value="Sig_transdc_resp-reg_receiver"/>
</dbReference>
<dbReference type="PROSITE" id="PS51755">
    <property type="entry name" value="OMPR_PHOB"/>
    <property type="match status" value="1"/>
</dbReference>
<evidence type="ECO:0000259" key="9">
    <source>
        <dbReference type="PROSITE" id="PS51755"/>
    </source>
</evidence>
<feature type="domain" description="Response regulatory" evidence="8">
    <location>
        <begin position="4"/>
        <end position="117"/>
    </location>
</feature>
<feature type="domain" description="OmpR/PhoB-type" evidence="9">
    <location>
        <begin position="128"/>
        <end position="225"/>
    </location>
</feature>
<dbReference type="InterPro" id="IPR039420">
    <property type="entry name" value="WalR-like"/>
</dbReference>
<feature type="modified residue" description="4-aspartylphosphate" evidence="6">
    <location>
        <position position="53"/>
    </location>
</feature>
<protein>
    <submittedName>
        <fullName evidence="10">Response regulator transcription factor</fullName>
    </submittedName>
</protein>
<keyword evidence="2" id="KW-0902">Two-component regulatory system</keyword>
<evidence type="ECO:0000256" key="7">
    <source>
        <dbReference type="PROSITE-ProRule" id="PRU01091"/>
    </source>
</evidence>
<evidence type="ECO:0000259" key="8">
    <source>
        <dbReference type="PROSITE" id="PS50110"/>
    </source>
</evidence>
<evidence type="ECO:0000313" key="10">
    <source>
        <dbReference type="EMBL" id="MFD2261399.1"/>
    </source>
</evidence>
<feature type="DNA-binding region" description="OmpR/PhoB-type" evidence="7">
    <location>
        <begin position="128"/>
        <end position="225"/>
    </location>
</feature>
<evidence type="ECO:0000256" key="6">
    <source>
        <dbReference type="PROSITE-ProRule" id="PRU00169"/>
    </source>
</evidence>
<evidence type="ECO:0000313" key="11">
    <source>
        <dbReference type="Proteomes" id="UP001597295"/>
    </source>
</evidence>
<keyword evidence="11" id="KW-1185">Reference proteome</keyword>
<dbReference type="InterPro" id="IPR036388">
    <property type="entry name" value="WH-like_DNA-bd_sf"/>
</dbReference>
<dbReference type="PROSITE" id="PS50110">
    <property type="entry name" value="RESPONSE_REGULATORY"/>
    <property type="match status" value="1"/>
</dbReference>
<dbReference type="EMBL" id="JBHUIP010000001">
    <property type="protein sequence ID" value="MFD2261399.1"/>
    <property type="molecule type" value="Genomic_DNA"/>
</dbReference>
<keyword evidence="4 7" id="KW-0238">DNA-binding</keyword>